<dbReference type="EMBL" id="JAVAMP010000001">
    <property type="protein sequence ID" value="MDP5273212.1"/>
    <property type="molecule type" value="Genomic_DNA"/>
</dbReference>
<organism evidence="1 2">
    <name type="scientific">Chengkuizengella axinellae</name>
    <dbReference type="NCBI Taxonomy" id="3064388"/>
    <lineage>
        <taxon>Bacteria</taxon>
        <taxon>Bacillati</taxon>
        <taxon>Bacillota</taxon>
        <taxon>Bacilli</taxon>
        <taxon>Bacillales</taxon>
        <taxon>Paenibacillaceae</taxon>
        <taxon>Chengkuizengella</taxon>
    </lineage>
</organism>
<gene>
    <name evidence="1" type="ORF">Q5Y73_03780</name>
</gene>
<sequence length="287" mass="33243">MLSKGEIDLIVYGFIGVSSGYLGDFSYETHIKFYPEYCNLNIDPSIYEGSTKKRFIHILESSDSNTQSKILKGVLDKFPIIPISKHWSVSEKRTEQRNQLRPEIEKIISRLNSNPNPPVRNSYFDILTIINDMGKEFERKPSLYSNKGEEDLRDHFLMLLEPYFEGSATGETFNKSGKTDILLRHEGNNIFIGECKFWTGKKGFHDTIDQLLGYLTWRDSKTAVIMFVPNKDFSSVIETAKTAIANHQNYVMFNDDSDDSWHNYTFHLNDDKNKEIKLALMLYHIPK</sequence>
<comment type="caution">
    <text evidence="1">The sequence shown here is derived from an EMBL/GenBank/DDBJ whole genome shotgun (WGS) entry which is preliminary data.</text>
</comment>
<dbReference type="Proteomes" id="UP001231941">
    <property type="component" value="Unassembled WGS sequence"/>
</dbReference>
<protein>
    <recommendedName>
        <fullName evidence="3">Restriction endonuclease type IV Mrr domain-containing protein</fullName>
    </recommendedName>
</protein>
<evidence type="ECO:0000313" key="1">
    <source>
        <dbReference type="EMBL" id="MDP5273212.1"/>
    </source>
</evidence>
<dbReference type="RefSeq" id="WP_305990496.1">
    <property type="nucleotide sequence ID" value="NZ_JAVAMP010000001.1"/>
</dbReference>
<evidence type="ECO:0000313" key="2">
    <source>
        <dbReference type="Proteomes" id="UP001231941"/>
    </source>
</evidence>
<evidence type="ECO:0008006" key="3">
    <source>
        <dbReference type="Google" id="ProtNLM"/>
    </source>
</evidence>
<name>A0ABT9IVV0_9BACL</name>
<reference evidence="1 2" key="1">
    <citation type="submission" date="2023-08" db="EMBL/GenBank/DDBJ databases">
        <authorList>
            <person name="Park J.-S."/>
        </authorList>
    </citation>
    <scope>NUCLEOTIDE SEQUENCE [LARGE SCALE GENOMIC DNA]</scope>
    <source>
        <strain evidence="1 2">2205SS18-9</strain>
    </source>
</reference>
<keyword evidence="2" id="KW-1185">Reference proteome</keyword>
<proteinExistence type="predicted"/>
<accession>A0ABT9IVV0</accession>